<gene>
    <name evidence="2" type="ORF">CLHOM_22060</name>
</gene>
<dbReference type="Gene3D" id="3.40.630.30">
    <property type="match status" value="1"/>
</dbReference>
<dbReference type="PATRIC" id="fig|1121318.3.peg.2215"/>
<evidence type="ECO:0000259" key="1">
    <source>
        <dbReference type="PROSITE" id="PS51186"/>
    </source>
</evidence>
<dbReference type="PROSITE" id="PS51186">
    <property type="entry name" value="GNAT"/>
    <property type="match status" value="1"/>
</dbReference>
<dbReference type="Proteomes" id="UP000037043">
    <property type="component" value="Unassembled WGS sequence"/>
</dbReference>
<dbReference type="SUPFAM" id="SSF55729">
    <property type="entry name" value="Acyl-CoA N-acyltransferases (Nat)"/>
    <property type="match status" value="1"/>
</dbReference>
<dbReference type="EMBL" id="LHUR01000024">
    <property type="protein sequence ID" value="KOA19415.1"/>
    <property type="molecule type" value="Genomic_DNA"/>
</dbReference>
<proteinExistence type="predicted"/>
<accession>A0A0L6Z8X1</accession>
<dbReference type="AlphaFoldDB" id="A0A0L6Z8X1"/>
<keyword evidence="2" id="KW-0808">Transferase</keyword>
<sequence length="150" mass="17506">MNIFLVEKDFTEIGLIQPLWEQLNLVHLDKSVYFKSKYEKFTFKQRIESINKKAQTGIIKLDMLLDKDTENYIGYCLSSIEDNLGEIESIYIENNYRKLGLGGKLMKSSLKWFKDHQVINISIGVAYGNDEALPFYRSFGFNIANYILKK</sequence>
<evidence type="ECO:0000313" key="2">
    <source>
        <dbReference type="EMBL" id="KOA19415.1"/>
    </source>
</evidence>
<organism evidence="2 3">
    <name type="scientific">Clostridium homopropionicum DSM 5847</name>
    <dbReference type="NCBI Taxonomy" id="1121318"/>
    <lineage>
        <taxon>Bacteria</taxon>
        <taxon>Bacillati</taxon>
        <taxon>Bacillota</taxon>
        <taxon>Clostridia</taxon>
        <taxon>Eubacteriales</taxon>
        <taxon>Clostridiaceae</taxon>
        <taxon>Clostridium</taxon>
    </lineage>
</organism>
<evidence type="ECO:0000313" key="3">
    <source>
        <dbReference type="Proteomes" id="UP000037043"/>
    </source>
</evidence>
<reference evidence="3" key="1">
    <citation type="submission" date="2015-08" db="EMBL/GenBank/DDBJ databases">
        <title>Genome sequence of the strict anaerobe Clostridium homopropionicum LuHBu1 (DSM 5847T).</title>
        <authorList>
            <person name="Poehlein A."/>
            <person name="Beck M."/>
            <person name="Schiel-Bengelsdorf B."/>
            <person name="Bengelsdorf F.R."/>
            <person name="Daniel R."/>
            <person name="Duerre P."/>
        </authorList>
    </citation>
    <scope>NUCLEOTIDE SEQUENCE [LARGE SCALE GENOMIC DNA]</scope>
    <source>
        <strain evidence="3">DSM 5847</strain>
    </source>
</reference>
<comment type="caution">
    <text evidence="2">The sequence shown here is derived from an EMBL/GenBank/DDBJ whole genome shotgun (WGS) entry which is preliminary data.</text>
</comment>
<protein>
    <submittedName>
        <fullName evidence="2">Acetyltransferase (GNAT) family protein</fullName>
    </submittedName>
</protein>
<dbReference type="GO" id="GO:0016747">
    <property type="term" value="F:acyltransferase activity, transferring groups other than amino-acyl groups"/>
    <property type="evidence" value="ECO:0007669"/>
    <property type="project" value="InterPro"/>
</dbReference>
<dbReference type="InterPro" id="IPR016181">
    <property type="entry name" value="Acyl_CoA_acyltransferase"/>
</dbReference>
<dbReference type="InterPro" id="IPR000182">
    <property type="entry name" value="GNAT_dom"/>
</dbReference>
<dbReference type="CDD" id="cd04301">
    <property type="entry name" value="NAT_SF"/>
    <property type="match status" value="1"/>
</dbReference>
<feature type="domain" description="N-acetyltransferase" evidence="1">
    <location>
        <begin position="5"/>
        <end position="150"/>
    </location>
</feature>
<dbReference type="Pfam" id="PF00583">
    <property type="entry name" value="Acetyltransf_1"/>
    <property type="match status" value="1"/>
</dbReference>
<name>A0A0L6Z8X1_9CLOT</name>
<dbReference type="STRING" id="36844.SAMN04488501_11354"/>
<keyword evidence="3" id="KW-1185">Reference proteome</keyword>
<dbReference type="RefSeq" id="WP_052221724.1">
    <property type="nucleotide sequence ID" value="NZ_LHUR01000024.1"/>
</dbReference>